<evidence type="ECO:0000256" key="2">
    <source>
        <dbReference type="ARBA" id="ARBA00008417"/>
    </source>
</evidence>
<dbReference type="Pfam" id="PF01554">
    <property type="entry name" value="MatE"/>
    <property type="match status" value="2"/>
</dbReference>
<evidence type="ECO:0000256" key="9">
    <source>
        <dbReference type="ARBA" id="ARBA00023251"/>
    </source>
</evidence>
<keyword evidence="8 10" id="KW-0472">Membrane</keyword>
<evidence type="ECO:0000256" key="8">
    <source>
        <dbReference type="ARBA" id="ARBA00023136"/>
    </source>
</evidence>
<feature type="transmembrane region" description="Helical" evidence="10">
    <location>
        <begin position="377"/>
        <end position="398"/>
    </location>
</feature>
<dbReference type="PANTHER" id="PTHR43823:SF3">
    <property type="entry name" value="MULTIDRUG EXPORT PROTEIN MEPA"/>
    <property type="match status" value="1"/>
</dbReference>
<evidence type="ECO:0000256" key="10">
    <source>
        <dbReference type="SAM" id="Phobius"/>
    </source>
</evidence>
<dbReference type="GO" id="GO:0015297">
    <property type="term" value="F:antiporter activity"/>
    <property type="evidence" value="ECO:0007669"/>
    <property type="project" value="InterPro"/>
</dbReference>
<feature type="transmembrane region" description="Helical" evidence="10">
    <location>
        <begin position="5"/>
        <end position="25"/>
    </location>
</feature>
<feature type="transmembrane region" description="Helical" evidence="10">
    <location>
        <begin position="45"/>
        <end position="70"/>
    </location>
</feature>
<dbReference type="InterPro" id="IPR048279">
    <property type="entry name" value="MdtK-like"/>
</dbReference>
<gene>
    <name evidence="11" type="ORF">SAMN02745245_00338</name>
</gene>
<dbReference type="GO" id="GO:0042910">
    <property type="term" value="F:xenobiotic transmembrane transporter activity"/>
    <property type="evidence" value="ECO:0007669"/>
    <property type="project" value="InterPro"/>
</dbReference>
<feature type="transmembrane region" description="Helical" evidence="10">
    <location>
        <begin position="82"/>
        <end position="105"/>
    </location>
</feature>
<feature type="transmembrane region" description="Helical" evidence="10">
    <location>
        <begin position="338"/>
        <end position="356"/>
    </location>
</feature>
<keyword evidence="4" id="KW-0813">Transport</keyword>
<dbReference type="RefSeq" id="WP_073183133.1">
    <property type="nucleotide sequence ID" value="NZ_FQXI01000001.1"/>
</dbReference>
<keyword evidence="7 10" id="KW-1133">Transmembrane helix</keyword>
<keyword evidence="6 10" id="KW-0812">Transmembrane</keyword>
<feature type="transmembrane region" description="Helical" evidence="10">
    <location>
        <begin position="404"/>
        <end position="423"/>
    </location>
</feature>
<dbReference type="STRING" id="1120995.SAMN02745245_00338"/>
<keyword evidence="5" id="KW-1003">Cell membrane</keyword>
<dbReference type="GO" id="GO:0046677">
    <property type="term" value="P:response to antibiotic"/>
    <property type="evidence" value="ECO:0007669"/>
    <property type="project" value="UniProtKB-KW"/>
</dbReference>
<feature type="transmembrane region" description="Helical" evidence="10">
    <location>
        <begin position="225"/>
        <end position="246"/>
    </location>
</feature>
<dbReference type="EMBL" id="FQXI01000001">
    <property type="protein sequence ID" value="SHH01447.1"/>
    <property type="molecule type" value="Genomic_DNA"/>
</dbReference>
<protein>
    <recommendedName>
        <fullName evidence="3">Multidrug export protein MepA</fullName>
    </recommendedName>
</protein>
<comment type="subcellular location">
    <subcellularLocation>
        <location evidence="1">Cell membrane</location>
        <topology evidence="1">Multi-pass membrane protein</topology>
    </subcellularLocation>
</comment>
<dbReference type="CDD" id="cd13143">
    <property type="entry name" value="MATE_MepA_like"/>
    <property type="match status" value="1"/>
</dbReference>
<comment type="similarity">
    <text evidence="2">Belongs to the multi antimicrobial extrusion (MATE) (TC 2.A.66.1) family. MepA subfamily.</text>
</comment>
<keyword evidence="9" id="KW-0046">Antibiotic resistance</keyword>
<dbReference type="GO" id="GO:0005886">
    <property type="term" value="C:plasma membrane"/>
    <property type="evidence" value="ECO:0007669"/>
    <property type="project" value="UniProtKB-SubCell"/>
</dbReference>
<accession>A0A1M5PI64</accession>
<feature type="transmembrane region" description="Helical" evidence="10">
    <location>
        <begin position="153"/>
        <end position="177"/>
    </location>
</feature>
<feature type="transmembrane region" description="Helical" evidence="10">
    <location>
        <begin position="125"/>
        <end position="146"/>
    </location>
</feature>
<evidence type="ECO:0000256" key="7">
    <source>
        <dbReference type="ARBA" id="ARBA00022989"/>
    </source>
</evidence>
<sequence length="434" mass="47740">MRKKFFHFVLPSMLAFAFSGLYSIVDGLFIGRNIGDAGLSAINFAYPLVVLIQATGTGIGLGGAVGMSISFGKKDIQSEKKYLGSTLTLLAIACLVLTAFLLLFMHPILVAFGAKDTVLKYASEYLYWIVLGSSFQILANGFAPIIRNLKRPALAMFAMILGFITNIILDWLFVSVFRYGMKGAAWATIIGQFITVLPCLPFIYKNIRSLETSDFKPNSKLRASIFSTGLSPFGLAVAPYIILIMMNKFAMKYGGVQAVAAYSVVSYVVSFIQLLLQGIGDGCQPLISFYTGQKETLKAIQTRDFAYKFSLAVAGAYAIVVFLLRVQIPILFGASTEVAKITAAILPLFCLTFLFYSFTRVTTSYFYATHQNRLSYFIIYGEPVVILVLLTLILPRIFGITGVWLSVPSSQLIAVLLGVFFILKADRYRGVKHS</sequence>
<proteinExistence type="inferred from homology"/>
<dbReference type="InterPro" id="IPR045070">
    <property type="entry name" value="MATE_MepA-like"/>
</dbReference>
<dbReference type="Proteomes" id="UP000184032">
    <property type="component" value="Unassembled WGS sequence"/>
</dbReference>
<evidence type="ECO:0000256" key="4">
    <source>
        <dbReference type="ARBA" id="ARBA00022448"/>
    </source>
</evidence>
<dbReference type="PIRSF" id="PIRSF006603">
    <property type="entry name" value="DinF"/>
    <property type="match status" value="1"/>
</dbReference>
<evidence type="ECO:0000256" key="5">
    <source>
        <dbReference type="ARBA" id="ARBA00022475"/>
    </source>
</evidence>
<reference evidence="11 12" key="1">
    <citation type="submission" date="2016-11" db="EMBL/GenBank/DDBJ databases">
        <authorList>
            <person name="Jaros S."/>
            <person name="Januszkiewicz K."/>
            <person name="Wedrychowicz H."/>
        </authorList>
    </citation>
    <scope>NUCLEOTIDE SEQUENCE [LARGE SCALE GENOMIC DNA]</scope>
    <source>
        <strain evidence="11 12">DSM 21120</strain>
    </source>
</reference>
<dbReference type="NCBIfam" id="TIGR00797">
    <property type="entry name" value="matE"/>
    <property type="match status" value="1"/>
</dbReference>
<dbReference type="OrthoDB" id="9811110at2"/>
<feature type="transmembrane region" description="Helical" evidence="10">
    <location>
        <begin position="305"/>
        <end position="326"/>
    </location>
</feature>
<keyword evidence="12" id="KW-1185">Reference proteome</keyword>
<evidence type="ECO:0000256" key="6">
    <source>
        <dbReference type="ARBA" id="ARBA00022692"/>
    </source>
</evidence>
<dbReference type="InterPro" id="IPR002528">
    <property type="entry name" value="MATE_fam"/>
</dbReference>
<dbReference type="InterPro" id="IPR051327">
    <property type="entry name" value="MATE_MepA_subfamily"/>
</dbReference>
<evidence type="ECO:0000313" key="11">
    <source>
        <dbReference type="EMBL" id="SHH01447.1"/>
    </source>
</evidence>
<dbReference type="PANTHER" id="PTHR43823">
    <property type="entry name" value="SPORULATION PROTEIN YKVU"/>
    <property type="match status" value="1"/>
</dbReference>
<organism evidence="11 12">
    <name type="scientific">Anaerosphaera aminiphila DSM 21120</name>
    <dbReference type="NCBI Taxonomy" id="1120995"/>
    <lineage>
        <taxon>Bacteria</taxon>
        <taxon>Bacillati</taxon>
        <taxon>Bacillota</taxon>
        <taxon>Tissierellia</taxon>
        <taxon>Tissierellales</taxon>
        <taxon>Peptoniphilaceae</taxon>
        <taxon>Anaerosphaera</taxon>
    </lineage>
</organism>
<feature type="transmembrane region" description="Helical" evidence="10">
    <location>
        <begin position="258"/>
        <end position="276"/>
    </location>
</feature>
<evidence type="ECO:0000256" key="3">
    <source>
        <dbReference type="ARBA" id="ARBA00022106"/>
    </source>
</evidence>
<evidence type="ECO:0000256" key="1">
    <source>
        <dbReference type="ARBA" id="ARBA00004651"/>
    </source>
</evidence>
<evidence type="ECO:0000313" key="12">
    <source>
        <dbReference type="Proteomes" id="UP000184032"/>
    </source>
</evidence>
<name>A0A1M5PI64_9FIRM</name>
<dbReference type="AlphaFoldDB" id="A0A1M5PI64"/>
<feature type="transmembrane region" description="Helical" evidence="10">
    <location>
        <begin position="183"/>
        <end position="204"/>
    </location>
</feature>